<dbReference type="PROSITE" id="PS50931">
    <property type="entry name" value="HTH_LYSR"/>
    <property type="match status" value="1"/>
</dbReference>
<dbReference type="Pfam" id="PF00126">
    <property type="entry name" value="HTH_1"/>
    <property type="match status" value="1"/>
</dbReference>
<feature type="domain" description="HTH lysR-type" evidence="5">
    <location>
        <begin position="1"/>
        <end position="58"/>
    </location>
</feature>
<dbReference type="GO" id="GO:0003700">
    <property type="term" value="F:DNA-binding transcription factor activity"/>
    <property type="evidence" value="ECO:0007669"/>
    <property type="project" value="InterPro"/>
</dbReference>
<dbReference type="Gene3D" id="3.40.190.290">
    <property type="match status" value="1"/>
</dbReference>
<dbReference type="CDD" id="cd05466">
    <property type="entry name" value="PBP2_LTTR_substrate"/>
    <property type="match status" value="1"/>
</dbReference>
<keyword evidence="3" id="KW-0238">DNA-binding</keyword>
<dbReference type="InterPro" id="IPR000847">
    <property type="entry name" value="LysR_HTH_N"/>
</dbReference>
<keyword evidence="2" id="KW-0805">Transcription regulation</keyword>
<dbReference type="Gene3D" id="1.10.10.10">
    <property type="entry name" value="Winged helix-like DNA-binding domain superfamily/Winged helix DNA-binding domain"/>
    <property type="match status" value="1"/>
</dbReference>
<protein>
    <submittedName>
        <fullName evidence="6">Transcriptional regulator</fullName>
    </submittedName>
</protein>
<dbReference type="GO" id="GO:0000976">
    <property type="term" value="F:transcription cis-regulatory region binding"/>
    <property type="evidence" value="ECO:0007669"/>
    <property type="project" value="TreeGrafter"/>
</dbReference>
<evidence type="ECO:0000256" key="1">
    <source>
        <dbReference type="ARBA" id="ARBA00009437"/>
    </source>
</evidence>
<evidence type="ECO:0000256" key="2">
    <source>
        <dbReference type="ARBA" id="ARBA00023015"/>
    </source>
</evidence>
<proteinExistence type="inferred from homology"/>
<evidence type="ECO:0000259" key="5">
    <source>
        <dbReference type="PROSITE" id="PS50931"/>
    </source>
</evidence>
<dbReference type="InterPro" id="IPR036390">
    <property type="entry name" value="WH_DNA-bd_sf"/>
</dbReference>
<sequence>MESHELKIFKHVAELQSVSKAAEKLGYVQPNVSQRIKNLENELGVRLFMRNNRGVTLTEEGEKLLDYTNEILQLIDEAKTAINPNKWRESLKIGASQTISAVKIPSLLSAFLKESNNLDVKVRTSNNLMLEEMLFYGEVDGIFVNNSSKNTSDCEIVYSYLEKIILISPILNPIHINSNQTLIVNSDRNCIYRKQLLEWSKESNFHSSHIIEFDSLESIIQAVHDGLGISIIPADIAETRKGTKEIIFTELPKKIKIDFLIKNKKQQTPGLKKFIRFLRENNERK</sequence>
<name>A0AA91TX09_NIACI</name>
<dbReference type="AlphaFoldDB" id="A0AA91TX09"/>
<dbReference type="FunFam" id="1.10.10.10:FF:000001">
    <property type="entry name" value="LysR family transcriptional regulator"/>
    <property type="match status" value="1"/>
</dbReference>
<dbReference type="PRINTS" id="PR00039">
    <property type="entry name" value="HTHLYSR"/>
</dbReference>
<dbReference type="PANTHER" id="PTHR30126">
    <property type="entry name" value="HTH-TYPE TRANSCRIPTIONAL REGULATOR"/>
    <property type="match status" value="1"/>
</dbReference>
<dbReference type="Pfam" id="PF03466">
    <property type="entry name" value="LysR_substrate"/>
    <property type="match status" value="1"/>
</dbReference>
<dbReference type="Proteomes" id="UP000216961">
    <property type="component" value="Unassembled WGS sequence"/>
</dbReference>
<evidence type="ECO:0000313" key="7">
    <source>
        <dbReference type="Proteomes" id="UP000216961"/>
    </source>
</evidence>
<dbReference type="EMBL" id="NPBQ01000004">
    <property type="protein sequence ID" value="PAD85246.1"/>
    <property type="molecule type" value="Genomic_DNA"/>
</dbReference>
<dbReference type="SUPFAM" id="SSF46785">
    <property type="entry name" value="Winged helix' DNA-binding domain"/>
    <property type="match status" value="1"/>
</dbReference>
<reference evidence="6 7" key="1">
    <citation type="submission" date="2017-07" db="EMBL/GenBank/DDBJ databases">
        <title>Isolation and whole genome analysis of endospore-forming bacteria from heroin.</title>
        <authorList>
            <person name="Kalinowski J."/>
            <person name="Ahrens B."/>
            <person name="Al-Dilaimi A."/>
            <person name="Winkler A."/>
            <person name="Wibberg D."/>
            <person name="Schleenbecker U."/>
            <person name="Ruckert C."/>
            <person name="Wolfel R."/>
            <person name="Grass G."/>
        </authorList>
    </citation>
    <scope>NUCLEOTIDE SEQUENCE [LARGE SCALE GENOMIC DNA]</scope>
    <source>
        <strain evidence="6 7">7521-2</strain>
    </source>
</reference>
<evidence type="ECO:0000313" key="6">
    <source>
        <dbReference type="EMBL" id="PAD85246.1"/>
    </source>
</evidence>
<dbReference type="PANTHER" id="PTHR30126:SF40">
    <property type="entry name" value="HTH-TYPE TRANSCRIPTIONAL REGULATOR GLTR"/>
    <property type="match status" value="1"/>
</dbReference>
<comment type="similarity">
    <text evidence="1">Belongs to the LysR transcriptional regulatory family.</text>
</comment>
<accession>A0AA91TX09</accession>
<comment type="caution">
    <text evidence="6">The sequence shown here is derived from an EMBL/GenBank/DDBJ whole genome shotgun (WGS) entry which is preliminary data.</text>
</comment>
<dbReference type="SUPFAM" id="SSF53850">
    <property type="entry name" value="Periplasmic binding protein-like II"/>
    <property type="match status" value="1"/>
</dbReference>
<dbReference type="InterPro" id="IPR005119">
    <property type="entry name" value="LysR_subst-bd"/>
</dbReference>
<dbReference type="InterPro" id="IPR036388">
    <property type="entry name" value="WH-like_DNA-bd_sf"/>
</dbReference>
<dbReference type="RefSeq" id="WP_095328429.1">
    <property type="nucleotide sequence ID" value="NZ_JABRVO010000317.1"/>
</dbReference>
<gene>
    <name evidence="6" type="ORF">CHH57_00815</name>
</gene>
<keyword evidence="4" id="KW-0804">Transcription</keyword>
<organism evidence="6 7">
    <name type="scientific">Niallia circulans</name>
    <name type="common">Bacillus circulans</name>
    <dbReference type="NCBI Taxonomy" id="1397"/>
    <lineage>
        <taxon>Bacteria</taxon>
        <taxon>Bacillati</taxon>
        <taxon>Bacillota</taxon>
        <taxon>Bacilli</taxon>
        <taxon>Bacillales</taxon>
        <taxon>Bacillaceae</taxon>
        <taxon>Niallia</taxon>
    </lineage>
</organism>
<evidence type="ECO:0000256" key="3">
    <source>
        <dbReference type="ARBA" id="ARBA00023125"/>
    </source>
</evidence>
<evidence type="ECO:0000256" key="4">
    <source>
        <dbReference type="ARBA" id="ARBA00023163"/>
    </source>
</evidence>